<dbReference type="SMR" id="A2FC32"/>
<feature type="transmembrane region" description="Helical" evidence="1">
    <location>
        <begin position="33"/>
        <end position="56"/>
    </location>
</feature>
<keyword evidence="1" id="KW-0812">Transmembrane</keyword>
<dbReference type="InParanoid" id="A2FC32"/>
<dbReference type="VEuPathDB" id="TrichDB:TVAGG3_0757510"/>
<protein>
    <submittedName>
        <fullName evidence="2">Uncharacterized protein</fullName>
    </submittedName>
</protein>
<keyword evidence="3" id="KW-1185">Reference proteome</keyword>
<keyword evidence="1" id="KW-0472">Membrane</keyword>
<proteinExistence type="predicted"/>
<gene>
    <name evidence="2" type="ORF">TVAG_331130</name>
</gene>
<evidence type="ECO:0000313" key="2">
    <source>
        <dbReference type="EMBL" id="EAX97527.1"/>
    </source>
</evidence>
<accession>A2FC32</accession>
<dbReference type="Proteomes" id="UP000001542">
    <property type="component" value="Unassembled WGS sequence"/>
</dbReference>
<keyword evidence="1" id="KW-1133">Transmembrane helix</keyword>
<name>A2FC32_TRIV3</name>
<evidence type="ECO:0000313" key="3">
    <source>
        <dbReference type="Proteomes" id="UP000001542"/>
    </source>
</evidence>
<dbReference type="EMBL" id="DS113711">
    <property type="protein sequence ID" value="EAX97527.1"/>
    <property type="molecule type" value="Genomic_DNA"/>
</dbReference>
<dbReference type="RefSeq" id="XP_001310457.1">
    <property type="nucleotide sequence ID" value="XM_001310456.1"/>
</dbReference>
<reference evidence="2" key="1">
    <citation type="submission" date="2006-10" db="EMBL/GenBank/DDBJ databases">
        <authorList>
            <person name="Amadeo P."/>
            <person name="Zhao Q."/>
            <person name="Wortman J."/>
            <person name="Fraser-Liggett C."/>
            <person name="Carlton J."/>
        </authorList>
    </citation>
    <scope>NUCLEOTIDE SEQUENCE</scope>
    <source>
        <strain evidence="2">G3</strain>
    </source>
</reference>
<evidence type="ECO:0000256" key="1">
    <source>
        <dbReference type="SAM" id="Phobius"/>
    </source>
</evidence>
<organism evidence="2 3">
    <name type="scientific">Trichomonas vaginalis (strain ATCC PRA-98 / G3)</name>
    <dbReference type="NCBI Taxonomy" id="412133"/>
    <lineage>
        <taxon>Eukaryota</taxon>
        <taxon>Metamonada</taxon>
        <taxon>Parabasalia</taxon>
        <taxon>Trichomonadida</taxon>
        <taxon>Trichomonadidae</taxon>
        <taxon>Trichomonas</taxon>
    </lineage>
</organism>
<dbReference type="AlphaFoldDB" id="A2FC32"/>
<reference evidence="2" key="2">
    <citation type="journal article" date="2007" name="Science">
        <title>Draft genome sequence of the sexually transmitted pathogen Trichomonas vaginalis.</title>
        <authorList>
            <person name="Carlton J.M."/>
            <person name="Hirt R.P."/>
            <person name="Silva J.C."/>
            <person name="Delcher A.L."/>
            <person name="Schatz M."/>
            <person name="Zhao Q."/>
            <person name="Wortman J.R."/>
            <person name="Bidwell S.L."/>
            <person name="Alsmark U.C.M."/>
            <person name="Besteiro S."/>
            <person name="Sicheritz-Ponten T."/>
            <person name="Noel C.J."/>
            <person name="Dacks J.B."/>
            <person name="Foster P.G."/>
            <person name="Simillion C."/>
            <person name="Van de Peer Y."/>
            <person name="Miranda-Saavedra D."/>
            <person name="Barton G.J."/>
            <person name="Westrop G.D."/>
            <person name="Mueller S."/>
            <person name="Dessi D."/>
            <person name="Fiori P.L."/>
            <person name="Ren Q."/>
            <person name="Paulsen I."/>
            <person name="Zhang H."/>
            <person name="Bastida-Corcuera F.D."/>
            <person name="Simoes-Barbosa A."/>
            <person name="Brown M.T."/>
            <person name="Hayes R.D."/>
            <person name="Mukherjee M."/>
            <person name="Okumura C.Y."/>
            <person name="Schneider R."/>
            <person name="Smith A.J."/>
            <person name="Vanacova S."/>
            <person name="Villalvazo M."/>
            <person name="Haas B.J."/>
            <person name="Pertea M."/>
            <person name="Feldblyum T.V."/>
            <person name="Utterback T.R."/>
            <person name="Shu C.L."/>
            <person name="Osoegawa K."/>
            <person name="de Jong P.J."/>
            <person name="Hrdy I."/>
            <person name="Horvathova L."/>
            <person name="Zubacova Z."/>
            <person name="Dolezal P."/>
            <person name="Malik S.B."/>
            <person name="Logsdon J.M. Jr."/>
            <person name="Henze K."/>
            <person name="Gupta A."/>
            <person name="Wang C.C."/>
            <person name="Dunne R.L."/>
            <person name="Upcroft J.A."/>
            <person name="Upcroft P."/>
            <person name="White O."/>
            <person name="Salzberg S.L."/>
            <person name="Tang P."/>
            <person name="Chiu C.-H."/>
            <person name="Lee Y.-S."/>
            <person name="Embley T.M."/>
            <person name="Coombs G.H."/>
            <person name="Mottram J.C."/>
            <person name="Tachezy J."/>
            <person name="Fraser-Liggett C.M."/>
            <person name="Johnson P.J."/>
        </authorList>
    </citation>
    <scope>NUCLEOTIDE SEQUENCE [LARGE SCALE GENOMIC DNA]</scope>
    <source>
        <strain evidence="2">G3</strain>
    </source>
</reference>
<dbReference type="VEuPathDB" id="TrichDB:TVAG_331130"/>
<dbReference type="KEGG" id="tva:4755312"/>
<sequence>MKVTEKSKMKCISIVKKEESEDTGINVPKKTKIVLILVTCSIVFVSICALIFYILYRRKKRNDVEMFMSDSVLSSSLDELIIT</sequence>